<dbReference type="SUPFAM" id="SSF46894">
    <property type="entry name" value="C-terminal effector domain of the bipartite response regulators"/>
    <property type="match status" value="1"/>
</dbReference>
<dbReference type="InterPro" id="IPR001789">
    <property type="entry name" value="Sig_transdc_resp-reg_receiver"/>
</dbReference>
<keyword evidence="3" id="KW-0238">DNA-binding</keyword>
<evidence type="ECO:0000313" key="8">
    <source>
        <dbReference type="EMBL" id="MCG2576635.1"/>
    </source>
</evidence>
<dbReference type="InterPro" id="IPR058245">
    <property type="entry name" value="NreC/VraR/RcsB-like_REC"/>
</dbReference>
<dbReference type="SUPFAM" id="SSF52172">
    <property type="entry name" value="CheY-like"/>
    <property type="match status" value="1"/>
</dbReference>
<comment type="caution">
    <text evidence="8">The sequence shown here is derived from an EMBL/GenBank/DDBJ whole genome shotgun (WGS) entry which is preliminary data.</text>
</comment>
<dbReference type="SMART" id="SM00421">
    <property type="entry name" value="HTH_LUXR"/>
    <property type="match status" value="1"/>
</dbReference>
<dbReference type="InterPro" id="IPR016032">
    <property type="entry name" value="Sig_transdc_resp-reg_C-effctor"/>
</dbReference>
<accession>A0ABS9K0E7</accession>
<dbReference type="EMBL" id="JAKLTN010000001">
    <property type="protein sequence ID" value="MCG2576635.1"/>
    <property type="molecule type" value="Genomic_DNA"/>
</dbReference>
<evidence type="ECO:0000256" key="5">
    <source>
        <dbReference type="PROSITE-ProRule" id="PRU00169"/>
    </source>
</evidence>
<keyword evidence="9" id="KW-1185">Reference proteome</keyword>
<evidence type="ECO:0000259" key="7">
    <source>
        <dbReference type="PROSITE" id="PS50110"/>
    </source>
</evidence>
<protein>
    <submittedName>
        <fullName evidence="8">Response regulator transcription factor</fullName>
    </submittedName>
</protein>
<evidence type="ECO:0000313" key="9">
    <source>
        <dbReference type="Proteomes" id="UP001165384"/>
    </source>
</evidence>
<feature type="domain" description="HTH luxR-type" evidence="6">
    <location>
        <begin position="142"/>
        <end position="207"/>
    </location>
</feature>
<dbReference type="SMART" id="SM00448">
    <property type="entry name" value="REC"/>
    <property type="match status" value="1"/>
</dbReference>
<keyword evidence="1 5" id="KW-0597">Phosphoprotein</keyword>
<gene>
    <name evidence="8" type="ORF">LZ012_06450</name>
</gene>
<keyword evidence="2" id="KW-0805">Transcription regulation</keyword>
<dbReference type="PROSITE" id="PS00622">
    <property type="entry name" value="HTH_LUXR_1"/>
    <property type="match status" value="1"/>
</dbReference>
<evidence type="ECO:0000256" key="4">
    <source>
        <dbReference type="ARBA" id="ARBA00023163"/>
    </source>
</evidence>
<dbReference type="RefSeq" id="WP_275708787.1">
    <property type="nucleotide sequence ID" value="NZ_JAKLTN010000001.1"/>
</dbReference>
<dbReference type="PROSITE" id="PS50043">
    <property type="entry name" value="HTH_LUXR_2"/>
    <property type="match status" value="1"/>
</dbReference>
<sequence>MNVLLVEDHPIFRFGVRQLIAQRWPEAAISEAASLADALELIRQRRFDAGVIDLNLPDAEGVESVSQVRRGAPNLRLVVLSLNTEAGYATRVLQLGAAAYLTKDRAADELILALERVLAGGRYITASLADHLADLMAGGGAMRAPHEELSTQEYRVMLQLAAGHRVGEIAETMKLSPKTVSTYRSRILDKLGVDGNVELARYCISHGLSLDTL</sequence>
<dbReference type="PANTHER" id="PTHR43214:SF41">
    <property type="entry name" value="NITRATE_NITRITE RESPONSE REGULATOR PROTEIN NARP"/>
    <property type="match status" value="1"/>
</dbReference>
<evidence type="ECO:0000256" key="2">
    <source>
        <dbReference type="ARBA" id="ARBA00023015"/>
    </source>
</evidence>
<keyword evidence="4" id="KW-0804">Transcription</keyword>
<feature type="domain" description="Response regulatory" evidence="7">
    <location>
        <begin position="2"/>
        <end position="118"/>
    </location>
</feature>
<evidence type="ECO:0000256" key="1">
    <source>
        <dbReference type="ARBA" id="ARBA00022553"/>
    </source>
</evidence>
<proteinExistence type="predicted"/>
<dbReference type="Gene3D" id="3.40.50.2300">
    <property type="match status" value="1"/>
</dbReference>
<dbReference type="InterPro" id="IPR011006">
    <property type="entry name" value="CheY-like_superfamily"/>
</dbReference>
<evidence type="ECO:0000259" key="6">
    <source>
        <dbReference type="PROSITE" id="PS50043"/>
    </source>
</evidence>
<dbReference type="PANTHER" id="PTHR43214">
    <property type="entry name" value="TWO-COMPONENT RESPONSE REGULATOR"/>
    <property type="match status" value="1"/>
</dbReference>
<organism evidence="8 9">
    <name type="scientific">Dechloromonas hankyongensis</name>
    <dbReference type="NCBI Taxonomy" id="2908002"/>
    <lineage>
        <taxon>Bacteria</taxon>
        <taxon>Pseudomonadati</taxon>
        <taxon>Pseudomonadota</taxon>
        <taxon>Betaproteobacteria</taxon>
        <taxon>Rhodocyclales</taxon>
        <taxon>Azonexaceae</taxon>
        <taxon>Dechloromonas</taxon>
    </lineage>
</organism>
<dbReference type="Proteomes" id="UP001165384">
    <property type="component" value="Unassembled WGS sequence"/>
</dbReference>
<dbReference type="CDD" id="cd06170">
    <property type="entry name" value="LuxR_C_like"/>
    <property type="match status" value="1"/>
</dbReference>
<dbReference type="Pfam" id="PF00196">
    <property type="entry name" value="GerE"/>
    <property type="match status" value="1"/>
</dbReference>
<dbReference type="PRINTS" id="PR00038">
    <property type="entry name" value="HTHLUXR"/>
</dbReference>
<name>A0ABS9K0E7_9RHOO</name>
<dbReference type="CDD" id="cd17535">
    <property type="entry name" value="REC_NarL-like"/>
    <property type="match status" value="1"/>
</dbReference>
<feature type="modified residue" description="4-aspartylphosphate" evidence="5">
    <location>
        <position position="53"/>
    </location>
</feature>
<dbReference type="InterPro" id="IPR039420">
    <property type="entry name" value="WalR-like"/>
</dbReference>
<evidence type="ECO:0000256" key="3">
    <source>
        <dbReference type="ARBA" id="ARBA00023125"/>
    </source>
</evidence>
<dbReference type="Pfam" id="PF00072">
    <property type="entry name" value="Response_reg"/>
    <property type="match status" value="1"/>
</dbReference>
<reference evidence="8" key="1">
    <citation type="submission" date="2022-01" db="EMBL/GenBank/DDBJ databases">
        <authorList>
            <person name="Jo J.-H."/>
            <person name="Im W.-T."/>
        </authorList>
    </citation>
    <scope>NUCLEOTIDE SEQUENCE</scope>
    <source>
        <strain evidence="8">XY25</strain>
    </source>
</reference>
<dbReference type="InterPro" id="IPR000792">
    <property type="entry name" value="Tscrpt_reg_LuxR_C"/>
</dbReference>
<dbReference type="PROSITE" id="PS50110">
    <property type="entry name" value="RESPONSE_REGULATORY"/>
    <property type="match status" value="1"/>
</dbReference>